<dbReference type="InParanoid" id="Q2FRN9"/>
<name>Q2FRN9_METHJ</name>
<dbReference type="OrthoDB" id="117391at2157"/>
<sequence>MKFGYAIVLALVALVAVTGFASADRLPQQVPENQIFTIDTLIDVTGAVSQESEMQWTIDSQNSVAEGVIFDNNNFDALAGNAVVLTPAQLNYLQTKATEWANLYGNAASDYLSYKNIGGVFYLTKLNVPVDVNTNYMDPELFGSTTYANYLAYIEANFNYADSTVKIPGAIHDSKLYAGEEIAILTWTDTLRSNGGKLALNENIDFDSRNKGKGLNNLEVEKVLTYASTEGAHLVGAEEWTLDVAGNWEKTADSIRCVFAAASTEYFPAFCNVVKAKSELVNINSAQVSTKGAARAVAATGDIPAALNYQIAVTPDSNSGSGFADGTVKTLFGGSIMEARGKNQVPSATNNWKDTASVTGGIKNFQKTFNYESGFTF</sequence>
<dbReference type="HOGENOM" id="CLU_063610_0_0_2"/>
<dbReference type="EnsemblBacteria" id="ABD41976">
    <property type="protein sequence ID" value="ABD41976"/>
    <property type="gene ID" value="Mhun_2271"/>
</dbReference>
<dbReference type="EMBL" id="CP000254">
    <property type="protein sequence ID" value="ABD41976.1"/>
    <property type="molecule type" value="Genomic_DNA"/>
</dbReference>
<reference evidence="2" key="1">
    <citation type="journal article" date="2016" name="Stand. Genomic Sci.">
        <title>Complete genome sequence of Methanospirillum hungatei type strain JF1.</title>
        <authorList>
            <person name="Gunsalus R.P."/>
            <person name="Cook L.E."/>
            <person name="Crable B."/>
            <person name="Rohlin L."/>
            <person name="McDonald E."/>
            <person name="Mouttaki H."/>
            <person name="Sieber J.R."/>
            <person name="Poweleit N."/>
            <person name="Zhou H."/>
            <person name="Lapidus A.L."/>
            <person name="Daligault H.E."/>
            <person name="Land M."/>
            <person name="Gilna P."/>
            <person name="Ivanova N."/>
            <person name="Kyrpides N."/>
            <person name="Culley D.E."/>
            <person name="McInerney M.J."/>
        </authorList>
    </citation>
    <scope>NUCLEOTIDE SEQUENCE [LARGE SCALE GENOMIC DNA]</scope>
    <source>
        <strain evidence="2">ATCC 27890 / DSM 864 / NBRC 100397 / JF-1</strain>
    </source>
</reference>
<dbReference type="GeneID" id="3924630"/>
<dbReference type="RefSeq" id="WP_011449234.1">
    <property type="nucleotide sequence ID" value="NC_007796.1"/>
</dbReference>
<protein>
    <submittedName>
        <fullName evidence="1">Uncharacterized protein</fullName>
    </submittedName>
</protein>
<dbReference type="STRING" id="323259.Mhun_2271"/>
<keyword evidence="2" id="KW-1185">Reference proteome</keyword>
<dbReference type="KEGG" id="mhu:Mhun_2271"/>
<accession>Q2FRN9</accession>
<evidence type="ECO:0000313" key="2">
    <source>
        <dbReference type="Proteomes" id="UP000001941"/>
    </source>
</evidence>
<proteinExistence type="predicted"/>
<organism evidence="1 2">
    <name type="scientific">Methanospirillum hungatei JF-1 (strain ATCC 27890 / DSM 864 / NBRC 100397 / JF-1)</name>
    <dbReference type="NCBI Taxonomy" id="323259"/>
    <lineage>
        <taxon>Archaea</taxon>
        <taxon>Methanobacteriati</taxon>
        <taxon>Methanobacteriota</taxon>
        <taxon>Stenosarchaea group</taxon>
        <taxon>Methanomicrobia</taxon>
        <taxon>Methanomicrobiales</taxon>
        <taxon>Methanospirillaceae</taxon>
        <taxon>Methanospirillum</taxon>
    </lineage>
</organism>
<dbReference type="AlphaFoldDB" id="Q2FRN9"/>
<dbReference type="Proteomes" id="UP000001941">
    <property type="component" value="Chromosome"/>
</dbReference>
<evidence type="ECO:0000313" key="1">
    <source>
        <dbReference type="EMBL" id="ABD41976.1"/>
    </source>
</evidence>
<dbReference type="eggNOG" id="arCOG03613">
    <property type="taxonomic scope" value="Archaea"/>
</dbReference>
<gene>
    <name evidence="1" type="ordered locus">Mhun_2271</name>
</gene>